<sequence length="278" mass="31620">MNDAELIQKSLELSAAEKEELIKLLRKAGFSFTETLADNISDIEQELEDILQEDYEQVAPILEELAQKDKKPSRKIILAALTARVFISKMSERVNPKIKLSYVALFDKFNSKYKGKSEFNPKSRHSKEIDKWLKGLPKLMDLTSKERFIFLVQSSYDEGKGIKWLERNLSKLEEFGHSRARTTSITEVLRMYSGSQYEAMMSNPNIVGKEWRHTSGIGEPRMSHGQADGTVVAVDDFFIIDGERARYPRDPQLSPGNSISCHCFMNPVLADKYTKGGS</sequence>
<accession>A0A552Z102</accession>
<name>A0A552Z102_9LACT</name>
<dbReference type="AlphaFoldDB" id="A0A552Z102"/>
<evidence type="ECO:0000259" key="1">
    <source>
        <dbReference type="Pfam" id="PF04233"/>
    </source>
</evidence>
<evidence type="ECO:0000313" key="2">
    <source>
        <dbReference type="EMBL" id="TRW73198.1"/>
    </source>
</evidence>
<gene>
    <name evidence="2" type="ORF">FNJ53_08845</name>
</gene>
<feature type="domain" description="Phage head morphogenesis" evidence="1">
    <location>
        <begin position="157"/>
        <end position="264"/>
    </location>
</feature>
<dbReference type="EMBL" id="VJWV01000007">
    <property type="protein sequence ID" value="TRW73198.1"/>
    <property type="molecule type" value="Genomic_DNA"/>
</dbReference>
<dbReference type="InterPro" id="IPR006528">
    <property type="entry name" value="Phage_head_morphogenesis_dom"/>
</dbReference>
<reference evidence="2 3" key="1">
    <citation type="submission" date="2019-07" db="EMBL/GenBank/DDBJ databases">
        <title>Draft genome of 7 Lactococcus lactis strains isolated from an artisanal cheese production.</title>
        <authorList>
            <person name="Biolcati F."/>
            <person name="Bottero M.T."/>
            <person name="Dalmasso A."/>
            <person name="Mcauliffe O."/>
        </authorList>
    </citation>
    <scope>NUCLEOTIDE SEQUENCE [LARGE SCALE GENOMIC DNA]</scope>
    <source>
        <strain evidence="2 3">MRS45.2</strain>
    </source>
</reference>
<proteinExistence type="predicted"/>
<dbReference type="RefSeq" id="WP_143459403.1">
    <property type="nucleotide sequence ID" value="NZ_VJWV01000007.1"/>
</dbReference>
<protein>
    <submittedName>
        <fullName evidence="2">Phage capsid protein</fullName>
    </submittedName>
</protein>
<dbReference type="Proteomes" id="UP000317167">
    <property type="component" value="Unassembled WGS sequence"/>
</dbReference>
<dbReference type="Pfam" id="PF04233">
    <property type="entry name" value="Phage_Mu_F"/>
    <property type="match status" value="1"/>
</dbReference>
<comment type="caution">
    <text evidence="2">The sequence shown here is derived from an EMBL/GenBank/DDBJ whole genome shotgun (WGS) entry which is preliminary data.</text>
</comment>
<evidence type="ECO:0000313" key="3">
    <source>
        <dbReference type="Proteomes" id="UP000317167"/>
    </source>
</evidence>
<organism evidence="2 3">
    <name type="scientific">Lactococcus lactis</name>
    <dbReference type="NCBI Taxonomy" id="1358"/>
    <lineage>
        <taxon>Bacteria</taxon>
        <taxon>Bacillati</taxon>
        <taxon>Bacillota</taxon>
        <taxon>Bacilli</taxon>
        <taxon>Lactobacillales</taxon>
        <taxon>Streptococcaceae</taxon>
        <taxon>Lactococcus</taxon>
    </lineage>
</organism>